<dbReference type="InterPro" id="IPR006935">
    <property type="entry name" value="Helicase/UvrB_N"/>
</dbReference>
<dbReference type="InterPro" id="IPR027417">
    <property type="entry name" value="P-loop_NTPase"/>
</dbReference>
<dbReference type="GO" id="GO:0005524">
    <property type="term" value="F:ATP binding"/>
    <property type="evidence" value="ECO:0007669"/>
    <property type="project" value="InterPro"/>
</dbReference>
<dbReference type="OrthoDB" id="5165890at2"/>
<dbReference type="PANTHER" id="PTHR47396">
    <property type="entry name" value="TYPE I RESTRICTION ENZYME ECOKI R PROTEIN"/>
    <property type="match status" value="1"/>
</dbReference>
<reference evidence="2 3" key="1">
    <citation type="journal article" date="2013" name="Genome Announc.">
        <title>Complete genome sequence of Simiduia agarivorans SA1(T), a marine bacterium able to degrade a variety of polysaccharides.</title>
        <authorList>
            <person name="Lin S.Y."/>
            <person name="Shieh W.Y."/>
            <person name="Chen J.S."/>
            <person name="Tang S.L."/>
        </authorList>
    </citation>
    <scope>NUCLEOTIDE SEQUENCE [LARGE SCALE GENOMIC DNA]</scope>
    <source>
        <strain evidence="3">DSM 21679 / JCM 13881 / BCRC 17597 / SA1</strain>
    </source>
</reference>
<name>K4KFT5_SIMAS</name>
<evidence type="ECO:0000313" key="3">
    <source>
        <dbReference type="Proteomes" id="UP000000466"/>
    </source>
</evidence>
<dbReference type="SUPFAM" id="SSF52540">
    <property type="entry name" value="P-loop containing nucleoside triphosphate hydrolases"/>
    <property type="match status" value="1"/>
</dbReference>
<dbReference type="GO" id="GO:0005829">
    <property type="term" value="C:cytosol"/>
    <property type="evidence" value="ECO:0007669"/>
    <property type="project" value="TreeGrafter"/>
</dbReference>
<gene>
    <name evidence="2" type="ordered locus">M5M_02975</name>
</gene>
<sequence>MRHLRAWQAECVAHAQARFLAGQRQFLAVATPGAGKTVMAAELARRLVAEGDIDLVYCFTPSVAVAAGFSQTLSRHTGRSMAGVAGALGRTFTYQQLPFLGEDCWQAFRHHRVLVILDEIHHCGGQGPEGNRWGQQVMAQILTGARFTLSLSGTPWRSDKRPVTSAHYHDSQVVPDYVYDLRRAIAEGVCRAPRIVATDCADIQVESTRGPTQHFASFREAFAESPLAYRQLLTHPGLTRHLLGQAVDRLAVLRRRTPDAGGLVVATSIAHARQLIRCLRDDHGQRATLVASHQPDAQARLAMFAQGDSPWLVAVGMVSEGTDIPRLQVCCHLSAIKTALHFRQVLGRIIRCRQGAGEIADLFIIAEPTLVGFAQALAQTVPEQEILVQAHFESVTSAGHPSPPTVSAGIDVVEETLPPLVSLSGEESSRRVSLTLADRFFQEMVALQSDLQRA</sequence>
<dbReference type="KEGG" id="saga:M5M_02975"/>
<dbReference type="AlphaFoldDB" id="K4KFT5"/>
<dbReference type="eggNOG" id="COG1061">
    <property type="taxonomic scope" value="Bacteria"/>
</dbReference>
<dbReference type="PANTHER" id="PTHR47396:SF1">
    <property type="entry name" value="ATP-DEPENDENT HELICASE IRC3-RELATED"/>
    <property type="match status" value="1"/>
</dbReference>
<keyword evidence="3" id="KW-1185">Reference proteome</keyword>
<feature type="domain" description="Helicase/UvrB N-terminal" evidence="1">
    <location>
        <begin position="3"/>
        <end position="155"/>
    </location>
</feature>
<dbReference type="STRING" id="1117647.M5M_02975"/>
<dbReference type="InterPro" id="IPR050742">
    <property type="entry name" value="Helicase_Restrict-Modif_Enz"/>
</dbReference>
<evidence type="ECO:0000259" key="1">
    <source>
        <dbReference type="Pfam" id="PF04851"/>
    </source>
</evidence>
<evidence type="ECO:0000313" key="2">
    <source>
        <dbReference type="EMBL" id="AFU97806.1"/>
    </source>
</evidence>
<dbReference type="GO" id="GO:0003677">
    <property type="term" value="F:DNA binding"/>
    <property type="evidence" value="ECO:0007669"/>
    <property type="project" value="InterPro"/>
</dbReference>
<dbReference type="Gene3D" id="3.40.50.300">
    <property type="entry name" value="P-loop containing nucleotide triphosphate hydrolases"/>
    <property type="match status" value="2"/>
</dbReference>
<protein>
    <submittedName>
        <fullName evidence="2">Type III restriction protein res subunit</fullName>
    </submittedName>
</protein>
<dbReference type="Proteomes" id="UP000000466">
    <property type="component" value="Chromosome"/>
</dbReference>
<dbReference type="EMBL" id="CP003746">
    <property type="protein sequence ID" value="AFU97806.1"/>
    <property type="molecule type" value="Genomic_DNA"/>
</dbReference>
<accession>K4KFT5</accession>
<dbReference type="GO" id="GO:0016787">
    <property type="term" value="F:hydrolase activity"/>
    <property type="evidence" value="ECO:0007669"/>
    <property type="project" value="InterPro"/>
</dbReference>
<organism evidence="2 3">
    <name type="scientific">Simiduia agarivorans (strain DSM 21679 / JCM 13881 / BCRC 17597 / SA1)</name>
    <dbReference type="NCBI Taxonomy" id="1117647"/>
    <lineage>
        <taxon>Bacteria</taxon>
        <taxon>Pseudomonadati</taxon>
        <taxon>Pseudomonadota</taxon>
        <taxon>Gammaproteobacteria</taxon>
        <taxon>Cellvibrionales</taxon>
        <taxon>Cellvibrionaceae</taxon>
        <taxon>Simiduia</taxon>
    </lineage>
</organism>
<dbReference type="RefSeq" id="WP_015045979.1">
    <property type="nucleotide sequence ID" value="NC_018868.3"/>
</dbReference>
<dbReference type="HOGENOM" id="CLU_020861_0_0_6"/>
<dbReference type="Pfam" id="PF04851">
    <property type="entry name" value="ResIII"/>
    <property type="match status" value="1"/>
</dbReference>
<proteinExistence type="predicted"/>